<dbReference type="RefSeq" id="WP_179641347.1">
    <property type="nucleotide sequence ID" value="NZ_BAAAYY010000005.1"/>
</dbReference>
<name>A0A852TN87_9ACTN</name>
<protein>
    <recommendedName>
        <fullName evidence="4">Lipoprotein</fullName>
    </recommendedName>
</protein>
<reference evidence="2 3" key="1">
    <citation type="submission" date="2020-07" db="EMBL/GenBank/DDBJ databases">
        <title>Sequencing the genomes of 1000 actinobacteria strains.</title>
        <authorList>
            <person name="Klenk H.-P."/>
        </authorList>
    </citation>
    <scope>NUCLEOTIDE SEQUENCE [LARGE SCALE GENOMIC DNA]</scope>
    <source>
        <strain evidence="2 3">CXB654</strain>
    </source>
</reference>
<comment type="caution">
    <text evidence="2">The sequence shown here is derived from an EMBL/GenBank/DDBJ whole genome shotgun (WGS) entry which is preliminary data.</text>
</comment>
<evidence type="ECO:0000256" key="1">
    <source>
        <dbReference type="SAM" id="MobiDB-lite"/>
    </source>
</evidence>
<organism evidence="2 3">
    <name type="scientific">Spinactinospora alkalitolerans</name>
    <dbReference type="NCBI Taxonomy" id="687207"/>
    <lineage>
        <taxon>Bacteria</taxon>
        <taxon>Bacillati</taxon>
        <taxon>Actinomycetota</taxon>
        <taxon>Actinomycetes</taxon>
        <taxon>Streptosporangiales</taxon>
        <taxon>Nocardiopsidaceae</taxon>
        <taxon>Spinactinospora</taxon>
    </lineage>
</organism>
<dbReference type="Proteomes" id="UP000589036">
    <property type="component" value="Unassembled WGS sequence"/>
</dbReference>
<feature type="compositionally biased region" description="Low complexity" evidence="1">
    <location>
        <begin position="35"/>
        <end position="49"/>
    </location>
</feature>
<dbReference type="PROSITE" id="PS51257">
    <property type="entry name" value="PROKAR_LIPOPROTEIN"/>
    <property type="match status" value="1"/>
</dbReference>
<accession>A0A852TN87</accession>
<dbReference type="EMBL" id="JACCCC010000001">
    <property type="protein sequence ID" value="NYE45055.1"/>
    <property type="molecule type" value="Genomic_DNA"/>
</dbReference>
<evidence type="ECO:0000313" key="3">
    <source>
        <dbReference type="Proteomes" id="UP000589036"/>
    </source>
</evidence>
<proteinExistence type="predicted"/>
<evidence type="ECO:0000313" key="2">
    <source>
        <dbReference type="EMBL" id="NYE45055.1"/>
    </source>
</evidence>
<feature type="region of interest" description="Disordered" evidence="1">
    <location>
        <begin position="27"/>
        <end position="54"/>
    </location>
</feature>
<evidence type="ECO:0008006" key="4">
    <source>
        <dbReference type="Google" id="ProtNLM"/>
    </source>
</evidence>
<dbReference type="AlphaFoldDB" id="A0A852TN87"/>
<gene>
    <name evidence="2" type="ORF">HDA32_000175</name>
</gene>
<sequence>MSVRGPLLTAAAVAACMGLTGCGALSGAESAEGDASPAQSAESSPSAEAQGGGWEQEFPEQITPIIEIDQPGGQAQEEALGAFFALYGDLFTALYEQDTEQAFLTERLTADSPSHDSLGTAIDTFVESNAVPAGDMRFYNGLVGAYSEDTVQVDFCVDQRTFALQDAGSGETAEIADESAWQADIFKPGIAYASTMFEKNEAGEWRSVSFSIDPVAEGDADVGDCL</sequence>
<keyword evidence="3" id="KW-1185">Reference proteome</keyword>